<dbReference type="AlphaFoldDB" id="A0A7J7ZE69"/>
<dbReference type="Proteomes" id="UP000585614">
    <property type="component" value="Unassembled WGS sequence"/>
</dbReference>
<dbReference type="EMBL" id="JACAGC010000004">
    <property type="protein sequence ID" value="KAF6372593.1"/>
    <property type="molecule type" value="Genomic_DNA"/>
</dbReference>
<sequence length="148" mass="16702">MAATASPSRRSLRLVLHAGITRDFPGAFAAPGQPHQPVRAAVLAHRALVPSVWRGGGRGSFRESHRHLDHPSPQAHEDRHQLLPREPGFLRRLHGRLQHLGQLHLRASQRVVLRRQLLSLPEFLSYHSGVRQHLLYDGHCCGQVYGHY</sequence>
<gene>
    <name evidence="1" type="ORF">mRhiFer1_016517</name>
</gene>
<evidence type="ECO:0000313" key="2">
    <source>
        <dbReference type="Proteomes" id="UP000585614"/>
    </source>
</evidence>
<protein>
    <submittedName>
        <fullName evidence="1">Tachykinin receptor 3</fullName>
    </submittedName>
</protein>
<proteinExistence type="predicted"/>
<name>A0A7J7ZE69_RHIFE</name>
<organism evidence="1 2">
    <name type="scientific">Rhinolophus ferrumequinum</name>
    <name type="common">Greater horseshoe bat</name>
    <dbReference type="NCBI Taxonomy" id="59479"/>
    <lineage>
        <taxon>Eukaryota</taxon>
        <taxon>Metazoa</taxon>
        <taxon>Chordata</taxon>
        <taxon>Craniata</taxon>
        <taxon>Vertebrata</taxon>
        <taxon>Euteleostomi</taxon>
        <taxon>Mammalia</taxon>
        <taxon>Eutheria</taxon>
        <taxon>Laurasiatheria</taxon>
        <taxon>Chiroptera</taxon>
        <taxon>Yinpterochiroptera</taxon>
        <taxon>Rhinolophoidea</taxon>
        <taxon>Rhinolophidae</taxon>
        <taxon>Rhinolophinae</taxon>
        <taxon>Rhinolophus</taxon>
    </lineage>
</organism>
<reference evidence="1 2" key="1">
    <citation type="journal article" date="2020" name="Nature">
        <title>Six reference-quality genomes reveal evolution of bat adaptations.</title>
        <authorList>
            <person name="Jebb D."/>
            <person name="Huang Z."/>
            <person name="Pippel M."/>
            <person name="Hughes G.M."/>
            <person name="Lavrichenko K."/>
            <person name="Devanna P."/>
            <person name="Winkler S."/>
            <person name="Jermiin L.S."/>
            <person name="Skirmuntt E.C."/>
            <person name="Katzourakis A."/>
            <person name="Burkitt-Gray L."/>
            <person name="Ray D.A."/>
            <person name="Sullivan K.A.M."/>
            <person name="Roscito J.G."/>
            <person name="Kirilenko B.M."/>
            <person name="Davalos L.M."/>
            <person name="Corthals A.P."/>
            <person name="Power M.L."/>
            <person name="Jones G."/>
            <person name="Ransome R.D."/>
            <person name="Dechmann D.K.N."/>
            <person name="Locatelli A.G."/>
            <person name="Puechmaille S.J."/>
            <person name="Fedrigo O."/>
            <person name="Jarvis E.D."/>
            <person name="Hiller M."/>
            <person name="Vernes S.C."/>
            <person name="Myers E.W."/>
            <person name="Teeling E.C."/>
        </authorList>
    </citation>
    <scope>NUCLEOTIDE SEQUENCE [LARGE SCALE GENOMIC DNA]</scope>
    <source>
        <strain evidence="1">MRhiFer1</strain>
        <tissue evidence="1">Lung</tissue>
    </source>
</reference>
<comment type="caution">
    <text evidence="1">The sequence shown here is derived from an EMBL/GenBank/DDBJ whole genome shotgun (WGS) entry which is preliminary data.</text>
</comment>
<evidence type="ECO:0000313" key="1">
    <source>
        <dbReference type="EMBL" id="KAF6372593.1"/>
    </source>
</evidence>
<accession>A0A7J7ZE69</accession>
<keyword evidence="1" id="KW-0675">Receptor</keyword>